<keyword evidence="3" id="KW-0067">ATP-binding</keyword>
<accession>A0AAD8H1B0</accession>
<dbReference type="GO" id="GO:0030272">
    <property type="term" value="F:5-formyltetrahydrofolate cyclo-ligase activity"/>
    <property type="evidence" value="ECO:0007669"/>
    <property type="project" value="UniProtKB-EC"/>
</dbReference>
<dbReference type="Gene3D" id="3.40.50.10420">
    <property type="entry name" value="NagB/RpiA/CoA transferase-like"/>
    <property type="match status" value="1"/>
</dbReference>
<dbReference type="SUPFAM" id="SSF100950">
    <property type="entry name" value="NagB/RpiA/CoA transferase-like"/>
    <property type="match status" value="1"/>
</dbReference>
<evidence type="ECO:0000256" key="2">
    <source>
        <dbReference type="ARBA" id="ARBA00022741"/>
    </source>
</evidence>
<evidence type="ECO:0000313" key="7">
    <source>
        <dbReference type="Proteomes" id="UP001237642"/>
    </source>
</evidence>
<sequence length="317" mass="35011">MGSLLKKAATKLLFTAAMIHSPTLSPTTLPNLIINTYTSFNYSSTCSLNPILRPPPPLTYAPPLISAVSKTMSTHAANQSSAATVIDHDALLKQKRILRTKVKSDLKSMDPAQRAQEDIAIQNIVMAAPWYKSCKGLCAYISCSSLREVDTSNLLSHVLQTTTKDGHSQMGRKLYVPRVEDKNRHMRMLKISSVDDLIANTMNILEPNPLDADGNEREDVMLANDPVDMFILPGLAFDKSGRRLGRGGGYYDTLLMNYQNLVKERGWKQPLLVALSYSVQILNEHVIPVAPYDIPIDALVSPSGLILISETAFQRCQ</sequence>
<dbReference type="AlphaFoldDB" id="A0AAD8H1B0"/>
<keyword evidence="2" id="KW-0547">Nucleotide-binding</keyword>
<evidence type="ECO:0000256" key="3">
    <source>
        <dbReference type="ARBA" id="ARBA00022840"/>
    </source>
</evidence>
<proteinExistence type="inferred from homology"/>
<dbReference type="InterPro" id="IPR024185">
    <property type="entry name" value="FTHF_cligase-like_sf"/>
</dbReference>
<evidence type="ECO:0000256" key="1">
    <source>
        <dbReference type="ARBA" id="ARBA00010638"/>
    </source>
</evidence>
<keyword evidence="7" id="KW-1185">Reference proteome</keyword>
<dbReference type="EMBL" id="JAUIZM010000011">
    <property type="protein sequence ID" value="KAK1357790.1"/>
    <property type="molecule type" value="Genomic_DNA"/>
</dbReference>
<evidence type="ECO:0000313" key="6">
    <source>
        <dbReference type="EMBL" id="KAK1357790.1"/>
    </source>
</evidence>
<comment type="catalytic activity">
    <reaction evidence="4">
        <text>(6S)-5-formyl-5,6,7,8-tetrahydrofolate + ATP = (6R)-5,10-methenyltetrahydrofolate + ADP + phosphate</text>
        <dbReference type="Rhea" id="RHEA:10488"/>
        <dbReference type="ChEBI" id="CHEBI:30616"/>
        <dbReference type="ChEBI" id="CHEBI:43474"/>
        <dbReference type="ChEBI" id="CHEBI:57455"/>
        <dbReference type="ChEBI" id="CHEBI:57457"/>
        <dbReference type="ChEBI" id="CHEBI:456216"/>
        <dbReference type="EC" id="6.3.3.2"/>
    </reaction>
</comment>
<dbReference type="EC" id="6.3.3.2" evidence="5"/>
<dbReference type="GO" id="GO:0005739">
    <property type="term" value="C:mitochondrion"/>
    <property type="evidence" value="ECO:0007669"/>
    <property type="project" value="TreeGrafter"/>
</dbReference>
<dbReference type="GO" id="GO:0005524">
    <property type="term" value="F:ATP binding"/>
    <property type="evidence" value="ECO:0007669"/>
    <property type="project" value="UniProtKB-KW"/>
</dbReference>
<dbReference type="InterPro" id="IPR002698">
    <property type="entry name" value="FTHF_cligase"/>
</dbReference>
<reference evidence="6" key="1">
    <citation type="submission" date="2023-02" db="EMBL/GenBank/DDBJ databases">
        <title>Genome of toxic invasive species Heracleum sosnowskyi carries increased number of genes despite the absence of recent whole-genome duplications.</title>
        <authorList>
            <person name="Schelkunov M."/>
            <person name="Shtratnikova V."/>
            <person name="Makarenko M."/>
            <person name="Klepikova A."/>
            <person name="Omelchenko D."/>
            <person name="Novikova G."/>
            <person name="Obukhova E."/>
            <person name="Bogdanov V."/>
            <person name="Penin A."/>
            <person name="Logacheva M."/>
        </authorList>
    </citation>
    <scope>NUCLEOTIDE SEQUENCE</scope>
    <source>
        <strain evidence="6">Hsosn_3</strain>
        <tissue evidence="6">Leaf</tissue>
    </source>
</reference>
<dbReference type="GO" id="GO:0035999">
    <property type="term" value="P:tetrahydrofolate interconversion"/>
    <property type="evidence" value="ECO:0007669"/>
    <property type="project" value="TreeGrafter"/>
</dbReference>
<dbReference type="InterPro" id="IPR037171">
    <property type="entry name" value="NagB/RpiA_transferase-like"/>
</dbReference>
<evidence type="ECO:0000256" key="5">
    <source>
        <dbReference type="ARBA" id="ARBA00038966"/>
    </source>
</evidence>
<dbReference type="PANTHER" id="PTHR23407:SF1">
    <property type="entry name" value="5-FORMYLTETRAHYDROFOLATE CYCLO-LIGASE"/>
    <property type="match status" value="1"/>
</dbReference>
<gene>
    <name evidence="6" type="ORF">POM88_051046</name>
</gene>
<organism evidence="6 7">
    <name type="scientific">Heracleum sosnowskyi</name>
    <dbReference type="NCBI Taxonomy" id="360622"/>
    <lineage>
        <taxon>Eukaryota</taxon>
        <taxon>Viridiplantae</taxon>
        <taxon>Streptophyta</taxon>
        <taxon>Embryophyta</taxon>
        <taxon>Tracheophyta</taxon>
        <taxon>Spermatophyta</taxon>
        <taxon>Magnoliopsida</taxon>
        <taxon>eudicotyledons</taxon>
        <taxon>Gunneridae</taxon>
        <taxon>Pentapetalae</taxon>
        <taxon>asterids</taxon>
        <taxon>campanulids</taxon>
        <taxon>Apiales</taxon>
        <taxon>Apiaceae</taxon>
        <taxon>Apioideae</taxon>
        <taxon>apioid superclade</taxon>
        <taxon>Tordylieae</taxon>
        <taxon>Tordyliinae</taxon>
        <taxon>Heracleum</taxon>
    </lineage>
</organism>
<evidence type="ECO:0000256" key="4">
    <source>
        <dbReference type="ARBA" id="ARBA00036539"/>
    </source>
</evidence>
<dbReference type="Proteomes" id="UP001237642">
    <property type="component" value="Unassembled WGS sequence"/>
</dbReference>
<dbReference type="FunFam" id="3.40.50.10420:FF:000003">
    <property type="entry name" value="5-formyltetrahydrofolate cyclo-ligase"/>
    <property type="match status" value="1"/>
</dbReference>
<dbReference type="GO" id="GO:0009396">
    <property type="term" value="P:folic acid-containing compound biosynthetic process"/>
    <property type="evidence" value="ECO:0007669"/>
    <property type="project" value="TreeGrafter"/>
</dbReference>
<name>A0AAD8H1B0_9APIA</name>
<comment type="caution">
    <text evidence="6">The sequence shown here is derived from an EMBL/GenBank/DDBJ whole genome shotgun (WGS) entry which is preliminary data.</text>
</comment>
<dbReference type="NCBIfam" id="TIGR02727">
    <property type="entry name" value="MTHFS_bact"/>
    <property type="match status" value="1"/>
</dbReference>
<dbReference type="PANTHER" id="PTHR23407">
    <property type="entry name" value="ATPASE INHIBITOR/5-FORMYLTETRAHYDROFOLATE CYCLO-LIGASE"/>
    <property type="match status" value="1"/>
</dbReference>
<dbReference type="Pfam" id="PF01812">
    <property type="entry name" value="5-FTHF_cyc-lig"/>
    <property type="match status" value="1"/>
</dbReference>
<protein>
    <recommendedName>
        <fullName evidence="5">5-formyltetrahydrofolate cyclo-ligase</fullName>
        <ecNumber evidence="5">6.3.3.2</ecNumber>
    </recommendedName>
</protein>
<comment type="similarity">
    <text evidence="1">Belongs to the 5-formyltetrahydrofolate cyclo-ligase family.</text>
</comment>
<reference evidence="6" key="2">
    <citation type="submission" date="2023-05" db="EMBL/GenBank/DDBJ databases">
        <authorList>
            <person name="Schelkunov M.I."/>
        </authorList>
    </citation>
    <scope>NUCLEOTIDE SEQUENCE</scope>
    <source>
        <strain evidence="6">Hsosn_3</strain>
        <tissue evidence="6">Leaf</tissue>
    </source>
</reference>